<gene>
    <name evidence="6" type="ORF">GCM10009755_07040</name>
</gene>
<evidence type="ECO:0000313" key="6">
    <source>
        <dbReference type="EMBL" id="GAA2001271.1"/>
    </source>
</evidence>
<evidence type="ECO:0000256" key="1">
    <source>
        <dbReference type="ARBA" id="ARBA00022448"/>
    </source>
</evidence>
<dbReference type="InterPro" id="IPR003593">
    <property type="entry name" value="AAA+_ATPase"/>
</dbReference>
<dbReference type="Gene3D" id="3.40.50.300">
    <property type="entry name" value="P-loop containing nucleotide triphosphate hydrolases"/>
    <property type="match status" value="1"/>
</dbReference>
<dbReference type="SMART" id="SM00382">
    <property type="entry name" value="AAA"/>
    <property type="match status" value="1"/>
</dbReference>
<dbReference type="Proteomes" id="UP001500755">
    <property type="component" value="Unassembled WGS sequence"/>
</dbReference>
<dbReference type="InterPro" id="IPR013563">
    <property type="entry name" value="Oligopep_ABC_C"/>
</dbReference>
<dbReference type="InterPro" id="IPR017871">
    <property type="entry name" value="ABC_transporter-like_CS"/>
</dbReference>
<dbReference type="InterPro" id="IPR003439">
    <property type="entry name" value="ABC_transporter-like_ATP-bd"/>
</dbReference>
<dbReference type="Pfam" id="PF00005">
    <property type="entry name" value="ABC_tran"/>
    <property type="match status" value="1"/>
</dbReference>
<feature type="compositionally biased region" description="Low complexity" evidence="4">
    <location>
        <begin position="348"/>
        <end position="359"/>
    </location>
</feature>
<feature type="region of interest" description="Disordered" evidence="4">
    <location>
        <begin position="340"/>
        <end position="359"/>
    </location>
</feature>
<sequence length="359" mass="39300">MTQAPATTPATGRARNVIEVANLKKEFTVRSPLGLRTGSVKAVAGVSFALREGETLGVVGESGCGKSTTGRLVQSLITPTSGSVTFMGKDLDTASKAERREYQAAVQMIFQDPYSSLNPRKRIGSILEEALRIHGVRDRKVLKARVIEVLETVGFSEEHYYRFPHEFSGGQRQRIGIARALMVNPKVIVCDEPVSALDVSIQSQVLNLLRKLQREKNLTYMFISHDLSVVKYIADRVAVMYLGKIVELAPTKELYASPKHPYTKALLSAVPVHHPRDKKDREILQGDVPSPLNPPSGCVFRTRCPMAMEVCAQKEPTTVTLEGNHQVACHLFTEEATHKAIHSGSGAGSPAYASEAPRS</sequence>
<name>A0ABP5ENT4_9MICO</name>
<keyword evidence="3 6" id="KW-0067">ATP-binding</keyword>
<organism evidence="6 7">
    <name type="scientific">Brevibacterium samyangense</name>
    <dbReference type="NCBI Taxonomy" id="366888"/>
    <lineage>
        <taxon>Bacteria</taxon>
        <taxon>Bacillati</taxon>
        <taxon>Actinomycetota</taxon>
        <taxon>Actinomycetes</taxon>
        <taxon>Micrococcales</taxon>
        <taxon>Brevibacteriaceae</taxon>
        <taxon>Brevibacterium</taxon>
    </lineage>
</organism>
<dbReference type="EMBL" id="BAAANO010000005">
    <property type="protein sequence ID" value="GAA2001271.1"/>
    <property type="molecule type" value="Genomic_DNA"/>
</dbReference>
<keyword evidence="2" id="KW-0547">Nucleotide-binding</keyword>
<evidence type="ECO:0000256" key="4">
    <source>
        <dbReference type="SAM" id="MobiDB-lite"/>
    </source>
</evidence>
<dbReference type="Pfam" id="PF08352">
    <property type="entry name" value="oligo_HPY"/>
    <property type="match status" value="1"/>
</dbReference>
<evidence type="ECO:0000313" key="7">
    <source>
        <dbReference type="Proteomes" id="UP001500755"/>
    </source>
</evidence>
<dbReference type="PANTHER" id="PTHR43776">
    <property type="entry name" value="TRANSPORT ATP-BINDING PROTEIN"/>
    <property type="match status" value="1"/>
</dbReference>
<reference evidence="7" key="1">
    <citation type="journal article" date="2019" name="Int. J. Syst. Evol. Microbiol.">
        <title>The Global Catalogue of Microorganisms (GCM) 10K type strain sequencing project: providing services to taxonomists for standard genome sequencing and annotation.</title>
        <authorList>
            <consortium name="The Broad Institute Genomics Platform"/>
            <consortium name="The Broad Institute Genome Sequencing Center for Infectious Disease"/>
            <person name="Wu L."/>
            <person name="Ma J."/>
        </authorList>
    </citation>
    <scope>NUCLEOTIDE SEQUENCE [LARGE SCALE GENOMIC DNA]</scope>
    <source>
        <strain evidence="7">JCM 14546</strain>
    </source>
</reference>
<comment type="caution">
    <text evidence="6">The sequence shown here is derived from an EMBL/GenBank/DDBJ whole genome shotgun (WGS) entry which is preliminary data.</text>
</comment>
<dbReference type="NCBIfam" id="TIGR01727">
    <property type="entry name" value="oligo_HPY"/>
    <property type="match status" value="1"/>
</dbReference>
<accession>A0ABP5ENT4</accession>
<dbReference type="CDD" id="cd03257">
    <property type="entry name" value="ABC_NikE_OppD_transporters"/>
    <property type="match status" value="1"/>
</dbReference>
<proteinExistence type="predicted"/>
<evidence type="ECO:0000259" key="5">
    <source>
        <dbReference type="PROSITE" id="PS50893"/>
    </source>
</evidence>
<dbReference type="RefSeq" id="WP_344307014.1">
    <property type="nucleotide sequence ID" value="NZ_BAAANO010000005.1"/>
</dbReference>
<dbReference type="SUPFAM" id="SSF52540">
    <property type="entry name" value="P-loop containing nucleoside triphosphate hydrolases"/>
    <property type="match status" value="1"/>
</dbReference>
<protein>
    <submittedName>
        <fullName evidence="6">ABC transporter ATP-binding protein</fullName>
    </submittedName>
</protein>
<dbReference type="InterPro" id="IPR050319">
    <property type="entry name" value="ABC_transp_ATP-bind"/>
</dbReference>
<feature type="domain" description="ABC transporter" evidence="5">
    <location>
        <begin position="18"/>
        <end position="267"/>
    </location>
</feature>
<dbReference type="GO" id="GO:0005524">
    <property type="term" value="F:ATP binding"/>
    <property type="evidence" value="ECO:0007669"/>
    <property type="project" value="UniProtKB-KW"/>
</dbReference>
<dbReference type="PROSITE" id="PS50893">
    <property type="entry name" value="ABC_TRANSPORTER_2"/>
    <property type="match status" value="1"/>
</dbReference>
<evidence type="ECO:0000256" key="3">
    <source>
        <dbReference type="ARBA" id="ARBA00022840"/>
    </source>
</evidence>
<dbReference type="PROSITE" id="PS00211">
    <property type="entry name" value="ABC_TRANSPORTER_1"/>
    <property type="match status" value="1"/>
</dbReference>
<keyword evidence="1" id="KW-0813">Transport</keyword>
<dbReference type="InterPro" id="IPR027417">
    <property type="entry name" value="P-loop_NTPase"/>
</dbReference>
<dbReference type="PANTHER" id="PTHR43776:SF8">
    <property type="entry name" value="ABC TRANSPORTER, ATP-BINDING PROTEIN"/>
    <property type="match status" value="1"/>
</dbReference>
<evidence type="ECO:0000256" key="2">
    <source>
        <dbReference type="ARBA" id="ARBA00022741"/>
    </source>
</evidence>
<keyword evidence="7" id="KW-1185">Reference proteome</keyword>
<dbReference type="NCBIfam" id="NF008453">
    <property type="entry name" value="PRK11308.1"/>
    <property type="match status" value="1"/>
</dbReference>